<dbReference type="RefSeq" id="WP_180135505.1">
    <property type="nucleotide sequence ID" value="NZ_JABMKT010000006.1"/>
</dbReference>
<evidence type="ECO:0000313" key="2">
    <source>
        <dbReference type="EMBL" id="NYV27568.1"/>
    </source>
</evidence>
<sequence length="121" mass="13956">MMDLGQTLKNARERKGYSLREVENKLNEKGISYAHTNIKRIEDGESSKTPIKVLAGLCEVYSLDKINIMNLAGAKIEEFVELNDLVKKATLFFDDKSVDEEDKKKLIEVMNEMFYKSKFDK</sequence>
<reference evidence="2 3" key="1">
    <citation type="submission" date="2020-05" db="EMBL/GenBank/DDBJ databases">
        <title>Streptobacillus felis strain LHL191014123.</title>
        <authorList>
            <person name="Fawzy A."/>
            <person name="Rau J."/>
            <person name="Risse K."/>
            <person name="Schauerte N."/>
            <person name="Geiger C."/>
            <person name="Blom J."/>
            <person name="Imirzalioglu C."/>
            <person name="Falgenhauer J."/>
            <person name="Bach A."/>
            <person name="Herden C."/>
            <person name="Eisenberg T."/>
        </authorList>
    </citation>
    <scope>NUCLEOTIDE SEQUENCE [LARGE SCALE GENOMIC DNA]</scope>
    <source>
        <strain evidence="2 3">LHL191014123</strain>
    </source>
</reference>
<dbReference type="GO" id="GO:0003677">
    <property type="term" value="F:DNA binding"/>
    <property type="evidence" value="ECO:0007669"/>
    <property type="project" value="InterPro"/>
</dbReference>
<dbReference type="SUPFAM" id="SSF47413">
    <property type="entry name" value="lambda repressor-like DNA-binding domains"/>
    <property type="match status" value="1"/>
</dbReference>
<evidence type="ECO:0000259" key="1">
    <source>
        <dbReference type="PROSITE" id="PS50943"/>
    </source>
</evidence>
<dbReference type="AlphaFoldDB" id="A0A7Z0PE29"/>
<dbReference type="Gene3D" id="1.10.260.40">
    <property type="entry name" value="lambda repressor-like DNA-binding domains"/>
    <property type="match status" value="1"/>
</dbReference>
<name>A0A7Z0PE29_9FUSO</name>
<accession>A0A7Z0PE29</accession>
<evidence type="ECO:0000313" key="3">
    <source>
        <dbReference type="Proteomes" id="UP000526184"/>
    </source>
</evidence>
<dbReference type="EMBL" id="JABMKT010000006">
    <property type="protein sequence ID" value="NYV27568.1"/>
    <property type="molecule type" value="Genomic_DNA"/>
</dbReference>
<proteinExistence type="predicted"/>
<comment type="caution">
    <text evidence="2">The sequence shown here is derived from an EMBL/GenBank/DDBJ whole genome shotgun (WGS) entry which is preliminary data.</text>
</comment>
<organism evidence="2 3">
    <name type="scientific">Streptobacillus felis</name>
    <dbReference type="NCBI Taxonomy" id="1384509"/>
    <lineage>
        <taxon>Bacteria</taxon>
        <taxon>Fusobacteriati</taxon>
        <taxon>Fusobacteriota</taxon>
        <taxon>Fusobacteriia</taxon>
        <taxon>Fusobacteriales</taxon>
        <taxon>Leptotrichiaceae</taxon>
        <taxon>Streptobacillus</taxon>
    </lineage>
</organism>
<dbReference type="Proteomes" id="UP000526184">
    <property type="component" value="Unassembled WGS sequence"/>
</dbReference>
<feature type="domain" description="HTH cro/C1-type" evidence="1">
    <location>
        <begin position="8"/>
        <end position="66"/>
    </location>
</feature>
<protein>
    <submittedName>
        <fullName evidence="2">Helix-turn-helix domain-containing protein</fullName>
    </submittedName>
</protein>
<dbReference type="Pfam" id="PF13560">
    <property type="entry name" value="HTH_31"/>
    <property type="match status" value="1"/>
</dbReference>
<dbReference type="InterPro" id="IPR010982">
    <property type="entry name" value="Lambda_DNA-bd_dom_sf"/>
</dbReference>
<keyword evidence="3" id="KW-1185">Reference proteome</keyword>
<dbReference type="PROSITE" id="PS50943">
    <property type="entry name" value="HTH_CROC1"/>
    <property type="match status" value="1"/>
</dbReference>
<gene>
    <name evidence="2" type="ORF">HP397_01830</name>
</gene>
<dbReference type="InterPro" id="IPR001387">
    <property type="entry name" value="Cro/C1-type_HTH"/>
</dbReference>